<reference evidence="1" key="1">
    <citation type="submission" date="2019-03" db="EMBL/GenBank/DDBJ databases">
        <title>Single cell metagenomics reveals metabolic interactions within the superorganism composed of flagellate Streblomastix strix and complex community of Bacteroidetes bacteria on its surface.</title>
        <authorList>
            <person name="Treitli S.C."/>
            <person name="Kolisko M."/>
            <person name="Husnik F."/>
            <person name="Keeling P."/>
            <person name="Hampl V."/>
        </authorList>
    </citation>
    <scope>NUCLEOTIDE SEQUENCE</scope>
    <source>
        <strain evidence="1">STM</strain>
    </source>
</reference>
<organism evidence="1">
    <name type="scientific">termite gut metagenome</name>
    <dbReference type="NCBI Taxonomy" id="433724"/>
    <lineage>
        <taxon>unclassified sequences</taxon>
        <taxon>metagenomes</taxon>
        <taxon>organismal metagenomes</taxon>
    </lineage>
</organism>
<evidence type="ECO:0000313" key="1">
    <source>
        <dbReference type="EMBL" id="KAA6312219.1"/>
    </source>
</evidence>
<accession>A0A5J4PU26</accession>
<gene>
    <name evidence="1" type="ORF">EZS27_036809</name>
</gene>
<sequence>MDLKQLVEKLSTDERKELLGLLQVEINVPKFVNIHSATHKDEAMRCPHCSGGDMYGYGTYKRRRALPVQKSPKEF</sequence>
<dbReference type="EMBL" id="SNRY01006602">
    <property type="protein sequence ID" value="KAA6312219.1"/>
    <property type="molecule type" value="Genomic_DNA"/>
</dbReference>
<comment type="caution">
    <text evidence="1">The sequence shown here is derived from an EMBL/GenBank/DDBJ whole genome shotgun (WGS) entry which is preliminary data.</text>
</comment>
<proteinExistence type="predicted"/>
<protein>
    <submittedName>
        <fullName evidence="1">Uncharacterized protein</fullName>
    </submittedName>
</protein>
<name>A0A5J4PU26_9ZZZZ</name>
<dbReference type="AlphaFoldDB" id="A0A5J4PU26"/>